<dbReference type="AlphaFoldDB" id="A0A4V3XK49"/>
<comment type="catalytic activity">
    <reaction evidence="1">
        <text>ATP + protein L-histidine = ADP + protein N-phospho-L-histidine.</text>
        <dbReference type="EC" id="2.7.13.3"/>
    </reaction>
</comment>
<dbReference type="CDD" id="cd00082">
    <property type="entry name" value="HisKA"/>
    <property type="match status" value="1"/>
</dbReference>
<keyword evidence="6" id="KW-0175">Coiled coil</keyword>
<dbReference type="PROSITE" id="PS50109">
    <property type="entry name" value="HIS_KIN"/>
    <property type="match status" value="1"/>
</dbReference>
<dbReference type="OrthoDB" id="9124519at2"/>
<sequence>MESEADKIERYRKKLEVAERKVRILEDMIEDRTRELHLKKEENLELELFAYLTSHDLQEPLRTIISFVEILEEDYSDKFEGEARMALDYIRDGADRMSLLIKSLLQYSKVGKNRTKRMVNTNKVMQQIINGLQKSIRETEAEISYSPMPHVNVFEIEWTQLFQNLIHNAIKFRRKGVAPKIHLGVKERENEYEFFVEDNGIGIEERFREKIFVIFQRLHSNDEYPGTGIGLANCKKIVELHGGKIWLDSEVGVGSTFYFTINKSLAT</sequence>
<protein>
    <recommendedName>
        <fullName evidence="2">histidine kinase</fullName>
        <ecNumber evidence="2">2.7.13.3</ecNumber>
    </recommendedName>
</protein>
<dbReference type="InterPro" id="IPR003594">
    <property type="entry name" value="HATPase_dom"/>
</dbReference>
<evidence type="ECO:0000259" key="7">
    <source>
        <dbReference type="PROSITE" id="PS50109"/>
    </source>
</evidence>
<evidence type="ECO:0000256" key="1">
    <source>
        <dbReference type="ARBA" id="ARBA00000085"/>
    </source>
</evidence>
<dbReference type="SMART" id="SM00388">
    <property type="entry name" value="HisKA"/>
    <property type="match status" value="1"/>
</dbReference>
<comment type="caution">
    <text evidence="8">The sequence shown here is derived from an EMBL/GenBank/DDBJ whole genome shotgun (WGS) entry which is preliminary data.</text>
</comment>
<name>A0A4V3XK49_9BACT</name>
<dbReference type="PRINTS" id="PR00344">
    <property type="entry name" value="BCTRLSENSOR"/>
</dbReference>
<dbReference type="Proteomes" id="UP000308528">
    <property type="component" value="Unassembled WGS sequence"/>
</dbReference>
<reference evidence="8 9" key="1">
    <citation type="submission" date="2019-04" db="EMBL/GenBank/DDBJ databases">
        <title>Lewinella litorea sp. nov., isolated from a marine sand.</title>
        <authorList>
            <person name="Yoon J.-H."/>
        </authorList>
    </citation>
    <scope>NUCLEOTIDE SEQUENCE [LARGE SCALE GENOMIC DNA]</scope>
    <source>
        <strain evidence="8 9">HSMS-39</strain>
    </source>
</reference>
<keyword evidence="3" id="KW-0597">Phosphoprotein</keyword>
<dbReference type="Pfam" id="PF00512">
    <property type="entry name" value="HisKA"/>
    <property type="match status" value="1"/>
</dbReference>
<dbReference type="GO" id="GO:0000155">
    <property type="term" value="F:phosphorelay sensor kinase activity"/>
    <property type="evidence" value="ECO:0007669"/>
    <property type="project" value="InterPro"/>
</dbReference>
<dbReference type="PANTHER" id="PTHR43304">
    <property type="entry name" value="PHYTOCHROME-LIKE PROTEIN CPH1"/>
    <property type="match status" value="1"/>
</dbReference>
<dbReference type="SMART" id="SM00387">
    <property type="entry name" value="HATPase_c"/>
    <property type="match status" value="1"/>
</dbReference>
<keyword evidence="4" id="KW-0808">Transferase</keyword>
<proteinExistence type="predicted"/>
<dbReference type="EC" id="2.7.13.3" evidence="2"/>
<dbReference type="PANTHER" id="PTHR43304:SF1">
    <property type="entry name" value="PAC DOMAIN-CONTAINING PROTEIN"/>
    <property type="match status" value="1"/>
</dbReference>
<dbReference type="EMBL" id="SRSF01000011">
    <property type="protein sequence ID" value="THH35603.1"/>
    <property type="molecule type" value="Genomic_DNA"/>
</dbReference>
<dbReference type="SUPFAM" id="SSF55874">
    <property type="entry name" value="ATPase domain of HSP90 chaperone/DNA topoisomerase II/histidine kinase"/>
    <property type="match status" value="1"/>
</dbReference>
<dbReference type="InterPro" id="IPR052162">
    <property type="entry name" value="Sensor_kinase/Photoreceptor"/>
</dbReference>
<evidence type="ECO:0000256" key="6">
    <source>
        <dbReference type="SAM" id="Coils"/>
    </source>
</evidence>
<dbReference type="Pfam" id="PF02518">
    <property type="entry name" value="HATPase_c"/>
    <property type="match status" value="1"/>
</dbReference>
<feature type="coiled-coil region" evidence="6">
    <location>
        <begin position="1"/>
        <end position="35"/>
    </location>
</feature>
<keyword evidence="9" id="KW-1185">Reference proteome</keyword>
<evidence type="ECO:0000256" key="3">
    <source>
        <dbReference type="ARBA" id="ARBA00022553"/>
    </source>
</evidence>
<dbReference type="Gene3D" id="1.10.287.130">
    <property type="match status" value="1"/>
</dbReference>
<organism evidence="8 9">
    <name type="scientific">Neolewinella litorea</name>
    <dbReference type="NCBI Taxonomy" id="2562452"/>
    <lineage>
        <taxon>Bacteria</taxon>
        <taxon>Pseudomonadati</taxon>
        <taxon>Bacteroidota</taxon>
        <taxon>Saprospiria</taxon>
        <taxon>Saprospirales</taxon>
        <taxon>Lewinellaceae</taxon>
        <taxon>Neolewinella</taxon>
    </lineage>
</organism>
<evidence type="ECO:0000256" key="4">
    <source>
        <dbReference type="ARBA" id="ARBA00022679"/>
    </source>
</evidence>
<dbReference type="FunFam" id="3.30.565.10:FF:000006">
    <property type="entry name" value="Sensor histidine kinase WalK"/>
    <property type="match status" value="1"/>
</dbReference>
<dbReference type="InterPro" id="IPR004358">
    <property type="entry name" value="Sig_transdc_His_kin-like_C"/>
</dbReference>
<feature type="domain" description="Histidine kinase" evidence="7">
    <location>
        <begin position="52"/>
        <end position="265"/>
    </location>
</feature>
<keyword evidence="5" id="KW-0418">Kinase</keyword>
<evidence type="ECO:0000256" key="2">
    <source>
        <dbReference type="ARBA" id="ARBA00012438"/>
    </source>
</evidence>
<dbReference type="Gene3D" id="3.30.565.10">
    <property type="entry name" value="Histidine kinase-like ATPase, C-terminal domain"/>
    <property type="match status" value="1"/>
</dbReference>
<dbReference type="InterPro" id="IPR003661">
    <property type="entry name" value="HisK_dim/P_dom"/>
</dbReference>
<dbReference type="InterPro" id="IPR036890">
    <property type="entry name" value="HATPase_C_sf"/>
</dbReference>
<dbReference type="RefSeq" id="WP_136460401.1">
    <property type="nucleotide sequence ID" value="NZ_SRSF01000011.1"/>
</dbReference>
<dbReference type="SUPFAM" id="SSF47384">
    <property type="entry name" value="Homodimeric domain of signal transducing histidine kinase"/>
    <property type="match status" value="1"/>
</dbReference>
<evidence type="ECO:0000313" key="9">
    <source>
        <dbReference type="Proteomes" id="UP000308528"/>
    </source>
</evidence>
<accession>A0A4V3XK49</accession>
<evidence type="ECO:0000256" key="5">
    <source>
        <dbReference type="ARBA" id="ARBA00022777"/>
    </source>
</evidence>
<dbReference type="InterPro" id="IPR005467">
    <property type="entry name" value="His_kinase_dom"/>
</dbReference>
<dbReference type="InterPro" id="IPR036097">
    <property type="entry name" value="HisK_dim/P_sf"/>
</dbReference>
<gene>
    <name evidence="8" type="ORF">E4021_16065</name>
</gene>
<evidence type="ECO:0000313" key="8">
    <source>
        <dbReference type="EMBL" id="THH35603.1"/>
    </source>
</evidence>